<feature type="domain" description="DUF5666" evidence="2">
    <location>
        <begin position="387"/>
        <end position="448"/>
    </location>
</feature>
<dbReference type="Proteomes" id="UP000016223">
    <property type="component" value="Chromosome 1"/>
</dbReference>
<dbReference type="RefSeq" id="WP_021007310.1">
    <property type="nucleotide sequence ID" value="NC_022247.1"/>
</dbReference>
<dbReference type="EMBL" id="CP003911">
    <property type="protein sequence ID" value="AGU49817.1"/>
    <property type="molecule type" value="Genomic_DNA"/>
</dbReference>
<dbReference type="PATRIC" id="fig|1246301.3.peg.2753"/>
<sequence length="453" mass="45088">MKNHYRWMRGILFAGAMALLLSCGGGGSGGGSAGSLGGIAGSGVTGSGSDSPAGTGTGTDGTGGTSGTGTAGGSTDGTSTAGNGSDDGSGVGSGGTGVSTADATGIGSVGGLGSIILNGVRYNTDAAIISLEDTTELQIGMSVRIAGKIDSEFTAATAQQVDSAAELRGAVSAIDLSKGSFVVMGTTVTVDNATVWSGANSLDPAMAGSVVQVWGLPSAPGTLRATRVELKPVSAEPLVTGYVQNLDLSRKSFTLGQLIVQYDGAAFSGGIDTSTLANDAIVRVRGSVAPDMAGVFNATKVQGWYAMPTQNATAVQLAGVITNYNGIGDFKVLGTKIDASGAQIPGGQTNSIGNGVKVELDGFMTDGVLVVKKLRIKGGPVDFTLIGAVSAYQSPSDFRVQGRPVNAGSPMTVFENGTIADLANLPPNRRVSVVGDTVVDGVLIAKHVTFLQP</sequence>
<feature type="compositionally biased region" description="Gly residues" evidence="1">
    <location>
        <begin position="55"/>
        <end position="75"/>
    </location>
</feature>
<protein>
    <recommendedName>
        <fullName evidence="2">DUF5666 domain-containing protein</fullName>
    </recommendedName>
</protein>
<accession>T1XA63</accession>
<dbReference type="HOGENOM" id="CLU_604012_0_0_4"/>
<proteinExistence type="predicted"/>
<dbReference type="PROSITE" id="PS51257">
    <property type="entry name" value="PROKAR_LIPOPROTEIN"/>
    <property type="match status" value="1"/>
</dbReference>
<dbReference type="InterPro" id="IPR043724">
    <property type="entry name" value="DUF5666"/>
</dbReference>
<dbReference type="AlphaFoldDB" id="T1XA63"/>
<feature type="domain" description="DUF5666" evidence="2">
    <location>
        <begin position="168"/>
        <end position="229"/>
    </location>
</feature>
<dbReference type="Pfam" id="PF18914">
    <property type="entry name" value="DUF5666"/>
    <property type="match status" value="2"/>
</dbReference>
<feature type="region of interest" description="Disordered" evidence="1">
    <location>
        <begin position="44"/>
        <end position="96"/>
    </location>
</feature>
<evidence type="ECO:0000259" key="2">
    <source>
        <dbReference type="Pfam" id="PF18914"/>
    </source>
</evidence>
<dbReference type="OrthoDB" id="8900756at2"/>
<reference evidence="3 4" key="1">
    <citation type="submission" date="2012-10" db="EMBL/GenBank/DDBJ databases">
        <title>Genome sequence of Variovorax paradoxus B4.</title>
        <authorList>
            <person name="Schuldes J."/>
            <person name="Brandt U."/>
            <person name="Hiessl S."/>
            <person name="Wuebbeler J.H."/>
            <person name="Thuermer A."/>
            <person name="Steinbuechel A."/>
            <person name="Daniel R."/>
        </authorList>
    </citation>
    <scope>NUCLEOTIDE SEQUENCE [LARGE SCALE GENOMIC DNA]</scope>
    <source>
        <strain evidence="3 4">B4</strain>
    </source>
</reference>
<gene>
    <name evidence="3" type="ORF">VAPA_1c27200</name>
</gene>
<organism evidence="3 4">
    <name type="scientific">Variovorax paradoxus B4</name>
    <dbReference type="NCBI Taxonomy" id="1246301"/>
    <lineage>
        <taxon>Bacteria</taxon>
        <taxon>Pseudomonadati</taxon>
        <taxon>Pseudomonadota</taxon>
        <taxon>Betaproteobacteria</taxon>
        <taxon>Burkholderiales</taxon>
        <taxon>Comamonadaceae</taxon>
        <taxon>Variovorax</taxon>
    </lineage>
</organism>
<evidence type="ECO:0000313" key="3">
    <source>
        <dbReference type="EMBL" id="AGU49817.1"/>
    </source>
</evidence>
<dbReference type="KEGG" id="vpd:VAPA_1c27200"/>
<feature type="compositionally biased region" description="Gly residues" evidence="1">
    <location>
        <begin position="85"/>
        <end position="96"/>
    </location>
</feature>
<name>T1XA63_VARPD</name>
<evidence type="ECO:0000256" key="1">
    <source>
        <dbReference type="SAM" id="MobiDB-lite"/>
    </source>
</evidence>
<evidence type="ECO:0000313" key="4">
    <source>
        <dbReference type="Proteomes" id="UP000016223"/>
    </source>
</evidence>